<dbReference type="SUPFAM" id="SSF56300">
    <property type="entry name" value="Metallo-dependent phosphatases"/>
    <property type="match status" value="1"/>
</dbReference>
<dbReference type="AlphaFoldDB" id="A0AAE3LQ06"/>
<dbReference type="GO" id="GO:0016791">
    <property type="term" value="F:phosphatase activity"/>
    <property type="evidence" value="ECO:0007669"/>
    <property type="project" value="TreeGrafter"/>
</dbReference>
<dbReference type="PANTHER" id="PTHR42850:SF4">
    <property type="entry name" value="ZINC-DEPENDENT ENDOPOLYPHOSPHATASE"/>
    <property type="match status" value="1"/>
</dbReference>
<dbReference type="InterPro" id="IPR004843">
    <property type="entry name" value="Calcineurin-like_PHP"/>
</dbReference>
<dbReference type="GO" id="GO:0110154">
    <property type="term" value="P:RNA decapping"/>
    <property type="evidence" value="ECO:0007669"/>
    <property type="project" value="TreeGrafter"/>
</dbReference>
<evidence type="ECO:0000313" key="3">
    <source>
        <dbReference type="Proteomes" id="UP001208041"/>
    </source>
</evidence>
<keyword evidence="3" id="KW-1185">Reference proteome</keyword>
<protein>
    <submittedName>
        <fullName evidence="2">Metallophosphoesterase</fullName>
    </submittedName>
</protein>
<name>A0AAE3LQ06_9RHOB</name>
<evidence type="ECO:0000259" key="1">
    <source>
        <dbReference type="Pfam" id="PF00149"/>
    </source>
</evidence>
<dbReference type="RefSeq" id="WP_263951832.1">
    <property type="nucleotide sequence ID" value="NZ_JAOYFC010000001.1"/>
</dbReference>
<dbReference type="GO" id="GO:0005737">
    <property type="term" value="C:cytoplasm"/>
    <property type="evidence" value="ECO:0007669"/>
    <property type="project" value="TreeGrafter"/>
</dbReference>
<dbReference type="InterPro" id="IPR050126">
    <property type="entry name" value="Ap4A_hydrolase"/>
</dbReference>
<accession>A0AAE3LQ06</accession>
<proteinExistence type="predicted"/>
<comment type="caution">
    <text evidence="2">The sequence shown here is derived from an EMBL/GenBank/DDBJ whole genome shotgun (WGS) entry which is preliminary data.</text>
</comment>
<dbReference type="Gene3D" id="3.60.21.10">
    <property type="match status" value="1"/>
</dbReference>
<sequence length="246" mass="27451">MKFIRNIFSKPKQEVSFPDPAPEQEFYAIGDVHGRDDLLKLALRKVPRGSTIICVGDIIDRGENSAQALRRLHATSQRPTRTLICLMGNHERMMLNFLDGADAEAERWLRNGGLQTLESFGVTSVVDLSSKESLDEARATLKQAMGRELEAWLRGLPFQWQSGNVAVVHAGADPELPMDEQPEKALVWGHADFFKVPRKDGVWVVHGHTVVDEPYIKRGRAAIDTGAYVTERLTVAHVTPEGITFI</sequence>
<dbReference type="PANTHER" id="PTHR42850">
    <property type="entry name" value="METALLOPHOSPHOESTERASE"/>
    <property type="match status" value="1"/>
</dbReference>
<feature type="domain" description="Calcineurin-like phosphoesterase" evidence="1">
    <location>
        <begin position="26"/>
        <end position="211"/>
    </location>
</feature>
<evidence type="ECO:0000313" key="2">
    <source>
        <dbReference type="EMBL" id="MCV6823004.1"/>
    </source>
</evidence>
<dbReference type="GO" id="GO:0008803">
    <property type="term" value="F:bis(5'-nucleosyl)-tetraphosphatase (symmetrical) activity"/>
    <property type="evidence" value="ECO:0007669"/>
    <property type="project" value="TreeGrafter"/>
</dbReference>
<organism evidence="2 3">
    <name type="scientific">Halocynthiibacter halioticoli</name>
    <dbReference type="NCBI Taxonomy" id="2986804"/>
    <lineage>
        <taxon>Bacteria</taxon>
        <taxon>Pseudomonadati</taxon>
        <taxon>Pseudomonadota</taxon>
        <taxon>Alphaproteobacteria</taxon>
        <taxon>Rhodobacterales</taxon>
        <taxon>Paracoccaceae</taxon>
        <taxon>Halocynthiibacter</taxon>
    </lineage>
</organism>
<dbReference type="InterPro" id="IPR029052">
    <property type="entry name" value="Metallo-depent_PP-like"/>
</dbReference>
<dbReference type="EMBL" id="JAOYFC010000001">
    <property type="protein sequence ID" value="MCV6823004.1"/>
    <property type="molecule type" value="Genomic_DNA"/>
</dbReference>
<gene>
    <name evidence="2" type="ORF">OH136_00430</name>
</gene>
<dbReference type="Pfam" id="PF00149">
    <property type="entry name" value="Metallophos"/>
    <property type="match status" value="1"/>
</dbReference>
<dbReference type="Proteomes" id="UP001208041">
    <property type="component" value="Unassembled WGS sequence"/>
</dbReference>
<reference evidence="2" key="1">
    <citation type="submission" date="2022-10" db="EMBL/GenBank/DDBJ databases">
        <authorList>
            <person name="Yue Y."/>
        </authorList>
    </citation>
    <scope>NUCLEOTIDE SEQUENCE</scope>
    <source>
        <strain evidence="2">Z654</strain>
    </source>
</reference>